<dbReference type="InterPro" id="IPR043130">
    <property type="entry name" value="CDP-OH_PTrfase_TM_dom"/>
</dbReference>
<evidence type="ECO:0000256" key="2">
    <source>
        <dbReference type="ARBA" id="ARBA00010441"/>
    </source>
</evidence>
<dbReference type="Pfam" id="PF01066">
    <property type="entry name" value="CDP-OH_P_transf"/>
    <property type="match status" value="1"/>
</dbReference>
<evidence type="ECO:0000256" key="3">
    <source>
        <dbReference type="ARBA" id="ARBA00022679"/>
    </source>
</evidence>
<feature type="transmembrane region" description="Helical" evidence="6">
    <location>
        <begin position="315"/>
        <end position="335"/>
    </location>
</feature>
<comment type="subcellular location">
    <subcellularLocation>
        <location evidence="1">Membrane</location>
    </subcellularLocation>
</comment>
<feature type="transmembrane region" description="Helical" evidence="6">
    <location>
        <begin position="347"/>
        <end position="367"/>
    </location>
</feature>
<dbReference type="GO" id="GO:0008654">
    <property type="term" value="P:phospholipid biosynthetic process"/>
    <property type="evidence" value="ECO:0007669"/>
    <property type="project" value="InterPro"/>
</dbReference>
<sequence>MQSVLDSLHDFSLKCPFFPESSLETLKNYKYQAIDNSFVGKYFYQDFVIAPIMKVVPLWAAPNLITCAGGLFIVLALFTVYLADYFGAFTHLLVGIFFYMYVIFDTLDGKQARKTGSGSPLGELMDHGVDVLVMGTLAIILCHEFMLDQFQTAFIYFVGFAIFYFPHWVQHQTGWMIFGPATNPIEMVHLYLLIEIVRTVMGWTPEVANKATIFGIMDMPTFLMVFATFVLGCTIFGAVRDVKAELEKSNKSWDTPLKELIPFFCTSVVALSINYIHIDNFFCDQLRLVGSVCFVGMFVQWYVVTRLLHLPCPSLYINFYGTVIIAIVMNIAYHFDRWNIVNMLAVGYWAHSTLWESALVLNVIYHFSKYLNIKPFKIVPKTQN</sequence>
<comment type="similarity">
    <text evidence="2 5">Belongs to the CDP-alcohol phosphatidyltransferase class-I family.</text>
</comment>
<evidence type="ECO:0000256" key="5">
    <source>
        <dbReference type="RuleBase" id="RU003750"/>
    </source>
</evidence>
<dbReference type="InterPro" id="IPR048254">
    <property type="entry name" value="CDP_ALCOHOL_P_TRANSF_CS"/>
</dbReference>
<keyword evidence="6" id="KW-1133">Transmembrane helix</keyword>
<feature type="transmembrane region" description="Helical" evidence="6">
    <location>
        <begin position="128"/>
        <end position="147"/>
    </location>
</feature>
<dbReference type="GO" id="GO:0016780">
    <property type="term" value="F:phosphotransferase activity, for other substituted phosphate groups"/>
    <property type="evidence" value="ECO:0007669"/>
    <property type="project" value="InterPro"/>
</dbReference>
<name>S0B6G6_ENTIV</name>
<feature type="transmembrane region" description="Helical" evidence="6">
    <location>
        <begin position="221"/>
        <end position="239"/>
    </location>
</feature>
<dbReference type="InterPro" id="IPR000462">
    <property type="entry name" value="CDP-OH_P_trans"/>
</dbReference>
<feature type="transmembrane region" description="Helical" evidence="6">
    <location>
        <begin position="63"/>
        <end position="82"/>
    </location>
</feature>
<keyword evidence="4 6" id="KW-0472">Membrane</keyword>
<evidence type="ECO:0000313" key="7">
    <source>
        <dbReference type="EMBL" id="BAN41487.1"/>
    </source>
</evidence>
<protein>
    <submittedName>
        <fullName evidence="7">Cholinephosphotransferase, putative</fullName>
    </submittedName>
</protein>
<accession>S0B6G6</accession>
<keyword evidence="3 5" id="KW-0808">Transferase</keyword>
<feature type="transmembrane region" description="Helical" evidence="6">
    <location>
        <begin position="153"/>
        <end position="169"/>
    </location>
</feature>
<dbReference type="EMBL" id="AK423048">
    <property type="protein sequence ID" value="BAN41487.1"/>
    <property type="molecule type" value="mRNA"/>
</dbReference>
<dbReference type="PIRSF" id="PIRSF015665">
    <property type="entry name" value="CHOPT"/>
    <property type="match status" value="1"/>
</dbReference>
<evidence type="ECO:0000256" key="4">
    <source>
        <dbReference type="ARBA" id="ARBA00023136"/>
    </source>
</evidence>
<dbReference type="PANTHER" id="PTHR10414">
    <property type="entry name" value="ETHANOLAMINEPHOSPHOTRANSFERASE"/>
    <property type="match status" value="1"/>
</dbReference>
<dbReference type="InterPro" id="IPR014472">
    <property type="entry name" value="CHOPT"/>
</dbReference>
<dbReference type="PROSITE" id="PS00379">
    <property type="entry name" value="CDP_ALCOHOL_P_TRANSF"/>
    <property type="match status" value="1"/>
</dbReference>
<feature type="transmembrane region" description="Helical" evidence="6">
    <location>
        <begin position="260"/>
        <end position="278"/>
    </location>
</feature>
<feature type="transmembrane region" description="Helical" evidence="6">
    <location>
        <begin position="284"/>
        <end position="303"/>
    </location>
</feature>
<dbReference type="VEuPathDB" id="AmoebaDB:EIN_056740"/>
<evidence type="ECO:0000256" key="1">
    <source>
        <dbReference type="ARBA" id="ARBA00004370"/>
    </source>
</evidence>
<reference evidence="7" key="1">
    <citation type="submission" date="2012-06" db="EMBL/GenBank/DDBJ databases">
        <title>Short 5' UTR of Entamoeba genes.</title>
        <authorList>
            <person name="Hiranuka K."/>
            <person name="Kumagai M."/>
            <person name="Wakaguri H."/>
            <person name="Suzuki Y."/>
            <person name="Sugano S."/>
            <person name="Watanabe J."/>
            <person name="Makioka A."/>
        </authorList>
    </citation>
    <scope>NUCLEOTIDE SEQUENCE</scope>
    <source>
        <strain evidence="7">IP1</strain>
    </source>
</reference>
<dbReference type="Gene3D" id="1.20.120.1760">
    <property type="match status" value="1"/>
</dbReference>
<proteinExistence type="evidence at transcript level"/>
<dbReference type="PANTHER" id="PTHR10414:SF77">
    <property type="entry name" value="CDP-ALCOHOL PHOSPHATIDYLTRANSFERASE FAMILY PROTEIN"/>
    <property type="match status" value="1"/>
</dbReference>
<dbReference type="GO" id="GO:0016020">
    <property type="term" value="C:membrane"/>
    <property type="evidence" value="ECO:0007669"/>
    <property type="project" value="UniProtKB-SubCell"/>
</dbReference>
<organism evidence="7">
    <name type="scientific">Entamoeba invadens</name>
    <dbReference type="NCBI Taxonomy" id="33085"/>
    <lineage>
        <taxon>Eukaryota</taxon>
        <taxon>Amoebozoa</taxon>
        <taxon>Evosea</taxon>
        <taxon>Archamoebae</taxon>
        <taxon>Mastigamoebida</taxon>
        <taxon>Entamoebidae</taxon>
        <taxon>Entamoeba</taxon>
    </lineage>
</organism>
<evidence type="ECO:0000256" key="6">
    <source>
        <dbReference type="SAM" id="Phobius"/>
    </source>
</evidence>
<feature type="transmembrane region" description="Helical" evidence="6">
    <location>
        <begin position="88"/>
        <end position="107"/>
    </location>
</feature>
<keyword evidence="6" id="KW-0812">Transmembrane</keyword>
<dbReference type="AlphaFoldDB" id="S0B6G6"/>
<dbReference type="OMA" id="HRTILIF"/>